<dbReference type="InterPro" id="IPR012925">
    <property type="entry name" value="TipAS_dom"/>
</dbReference>
<dbReference type="GO" id="GO:0003677">
    <property type="term" value="F:DNA binding"/>
    <property type="evidence" value="ECO:0007669"/>
    <property type="project" value="UniProtKB-KW"/>
</dbReference>
<keyword evidence="1" id="KW-0805">Transcription regulation</keyword>
<dbReference type="Proteomes" id="UP000054785">
    <property type="component" value="Unassembled WGS sequence"/>
</dbReference>
<evidence type="ECO:0000256" key="3">
    <source>
        <dbReference type="ARBA" id="ARBA00023159"/>
    </source>
</evidence>
<dbReference type="SUPFAM" id="SSF89082">
    <property type="entry name" value="Antibiotic binding domain of TipA-like multidrug resistance regulators"/>
    <property type="match status" value="1"/>
</dbReference>
<dbReference type="EMBL" id="LNYC01000007">
    <property type="protein sequence ID" value="KTD04003.1"/>
    <property type="molecule type" value="Genomic_DNA"/>
</dbReference>
<evidence type="ECO:0000256" key="4">
    <source>
        <dbReference type="ARBA" id="ARBA00023163"/>
    </source>
</evidence>
<dbReference type="PATRIC" id="fig|45065.4.peg.401"/>
<dbReference type="RefSeq" id="WP_035902191.1">
    <property type="nucleotide sequence ID" value="NZ_CAAAHN010000016.1"/>
</dbReference>
<dbReference type="Pfam" id="PF07739">
    <property type="entry name" value="TipAS"/>
    <property type="match status" value="1"/>
</dbReference>
<dbReference type="AlphaFoldDB" id="A0A0W0U7J2"/>
<dbReference type="InterPro" id="IPR000551">
    <property type="entry name" value="MerR-type_HTH_dom"/>
</dbReference>
<dbReference type="InterPro" id="IPR036244">
    <property type="entry name" value="TipA-like_antibiotic-bd"/>
</dbReference>
<sequence length="254" mass="29524">MIYKIKQLAEMSSVSTKTLRYYDKIGLLKPAYCAKNGYRFYTNDQLLMLQQILFFREIGFKLKDIGEVINSTEFDKISALKIHKKNIIKSILKSRALIETIDKTIGYLNSEITLKENELYMGFEHEQQKSMVTYLSRKMGENANNIIEQCKNNVKELNANDLNVMQEETGIWCQAFRDAIRAGLLPDSVQVQALVDQYYQLRVKRFCNASKDDFIGMIKAEISHPEYEKQYALVHKDFASYFLKSVITYANNNL</sequence>
<keyword evidence="3" id="KW-0010">Activator</keyword>
<keyword evidence="2" id="KW-0238">DNA-binding</keyword>
<dbReference type="CDD" id="cd01106">
    <property type="entry name" value="HTH_TipAL-Mta"/>
    <property type="match status" value="1"/>
</dbReference>
<keyword evidence="4" id="KW-0804">Transcription</keyword>
<protein>
    <submittedName>
        <fullName evidence="5">Mercury resistance transcriptional regulator SkgA</fullName>
    </submittedName>
</protein>
<accession>A0A0W0U7J2</accession>
<dbReference type="SMART" id="SM00422">
    <property type="entry name" value="HTH_MERR"/>
    <property type="match status" value="1"/>
</dbReference>
<dbReference type="PANTHER" id="PTHR30204">
    <property type="entry name" value="REDOX-CYCLING DRUG-SENSING TRANSCRIPTIONAL ACTIVATOR SOXR"/>
    <property type="match status" value="1"/>
</dbReference>
<evidence type="ECO:0000313" key="6">
    <source>
        <dbReference type="Proteomes" id="UP000054785"/>
    </source>
</evidence>
<dbReference type="PANTHER" id="PTHR30204:SF90">
    <property type="entry name" value="HTH-TYPE TRANSCRIPTIONAL ACTIVATOR MTA"/>
    <property type="match status" value="1"/>
</dbReference>
<comment type="caution">
    <text evidence="5">The sequence shown here is derived from an EMBL/GenBank/DDBJ whole genome shotgun (WGS) entry which is preliminary data.</text>
</comment>
<dbReference type="InterPro" id="IPR047057">
    <property type="entry name" value="MerR_fam"/>
</dbReference>
<reference evidence="5 6" key="1">
    <citation type="submission" date="2015-11" db="EMBL/GenBank/DDBJ databases">
        <title>Genomic analysis of 38 Legionella species identifies large and diverse effector repertoires.</title>
        <authorList>
            <person name="Burstein D."/>
            <person name="Amaro F."/>
            <person name="Zusman T."/>
            <person name="Lifshitz Z."/>
            <person name="Cohen O."/>
            <person name="Gilbert J.A."/>
            <person name="Pupko T."/>
            <person name="Shuman H.A."/>
            <person name="Segal G."/>
        </authorList>
    </citation>
    <scope>NUCLEOTIDE SEQUENCE [LARGE SCALE GENOMIC DNA]</scope>
    <source>
        <strain evidence="5 6">ATCC 49504</strain>
    </source>
</reference>
<keyword evidence="6" id="KW-1185">Reference proteome</keyword>
<dbReference type="OrthoDB" id="9802944at2"/>
<dbReference type="Gene3D" id="1.10.490.50">
    <property type="entry name" value="Antibiotic binding domain of TipA-like multidrug resistance regulators"/>
    <property type="match status" value="1"/>
</dbReference>
<gene>
    <name evidence="5" type="ORF">Lgee_0381</name>
</gene>
<evidence type="ECO:0000313" key="5">
    <source>
        <dbReference type="EMBL" id="KTD04003.1"/>
    </source>
</evidence>
<dbReference type="GO" id="GO:0003700">
    <property type="term" value="F:DNA-binding transcription factor activity"/>
    <property type="evidence" value="ECO:0007669"/>
    <property type="project" value="InterPro"/>
</dbReference>
<evidence type="ECO:0000256" key="1">
    <source>
        <dbReference type="ARBA" id="ARBA00023015"/>
    </source>
</evidence>
<name>A0A0W0U7J2_9GAMM</name>
<dbReference type="SUPFAM" id="SSF46955">
    <property type="entry name" value="Putative DNA-binding domain"/>
    <property type="match status" value="1"/>
</dbReference>
<evidence type="ECO:0000256" key="2">
    <source>
        <dbReference type="ARBA" id="ARBA00023125"/>
    </source>
</evidence>
<dbReference type="PROSITE" id="PS50937">
    <property type="entry name" value="HTH_MERR_2"/>
    <property type="match status" value="1"/>
</dbReference>
<proteinExistence type="predicted"/>
<dbReference type="STRING" id="45065.Lgee_0381"/>
<dbReference type="InterPro" id="IPR009061">
    <property type="entry name" value="DNA-bd_dom_put_sf"/>
</dbReference>
<dbReference type="Gene3D" id="1.10.1660.10">
    <property type="match status" value="1"/>
</dbReference>
<dbReference type="Pfam" id="PF13411">
    <property type="entry name" value="MerR_1"/>
    <property type="match status" value="1"/>
</dbReference>
<organism evidence="5 6">
    <name type="scientific">Legionella geestiana</name>
    <dbReference type="NCBI Taxonomy" id="45065"/>
    <lineage>
        <taxon>Bacteria</taxon>
        <taxon>Pseudomonadati</taxon>
        <taxon>Pseudomonadota</taxon>
        <taxon>Gammaproteobacteria</taxon>
        <taxon>Legionellales</taxon>
        <taxon>Legionellaceae</taxon>
        <taxon>Legionella</taxon>
    </lineage>
</organism>